<feature type="non-terminal residue" evidence="1">
    <location>
        <position position="279"/>
    </location>
</feature>
<dbReference type="EMBL" id="KZ678446">
    <property type="protein sequence ID" value="PSR84274.1"/>
    <property type="molecule type" value="Genomic_DNA"/>
</dbReference>
<dbReference type="AlphaFoldDB" id="A0A2T3A7H8"/>
<organism evidence="1 2">
    <name type="scientific">Coniella lustricola</name>
    <dbReference type="NCBI Taxonomy" id="2025994"/>
    <lineage>
        <taxon>Eukaryota</taxon>
        <taxon>Fungi</taxon>
        <taxon>Dikarya</taxon>
        <taxon>Ascomycota</taxon>
        <taxon>Pezizomycotina</taxon>
        <taxon>Sordariomycetes</taxon>
        <taxon>Sordariomycetidae</taxon>
        <taxon>Diaporthales</taxon>
        <taxon>Schizoparmaceae</taxon>
        <taxon>Coniella</taxon>
    </lineage>
</organism>
<dbReference type="Proteomes" id="UP000241462">
    <property type="component" value="Unassembled WGS sequence"/>
</dbReference>
<evidence type="ECO:0000313" key="1">
    <source>
        <dbReference type="EMBL" id="PSR84274.1"/>
    </source>
</evidence>
<gene>
    <name evidence="1" type="ORF">BD289DRAFT_434495</name>
</gene>
<name>A0A2T3A7H8_9PEZI</name>
<proteinExistence type="predicted"/>
<keyword evidence="2" id="KW-1185">Reference proteome</keyword>
<protein>
    <submittedName>
        <fullName evidence="1">Uncharacterized protein</fullName>
    </submittedName>
</protein>
<sequence length="279" mass="30552">MTLYRSSLLSELPVLERLIKPSMKLCDILRAQSRYLELSINSAATNHALQHHQSISTPSPSTSLPELAAVNPVDSLWATATAARACFDIWLSIPASTWIRLPVQHKTPVAEGIKRLLELAALRDPSITQVSSEVASCCTPVSDDDDGSANCIKTCDFETVFHTLGLLSVVDGFIELSGQAAEMAEDMGDVTEETYWHFRAMLIQHRGMFAGKEGRLLKADDNMSGEGDLMNLVHGTLDPWGTGMRQKVDNAGLQALPKTEPAFGFFGAGEWKEVFLMML</sequence>
<dbReference type="InParanoid" id="A0A2T3A7H8"/>
<reference evidence="1 2" key="1">
    <citation type="journal article" date="2018" name="Mycol. Prog.">
        <title>Coniella lustricola, a new species from submerged detritus.</title>
        <authorList>
            <person name="Raudabaugh D.B."/>
            <person name="Iturriaga T."/>
            <person name="Carver A."/>
            <person name="Mondo S."/>
            <person name="Pangilinan J."/>
            <person name="Lipzen A."/>
            <person name="He G."/>
            <person name="Amirebrahimi M."/>
            <person name="Grigoriev I.V."/>
            <person name="Miller A.N."/>
        </authorList>
    </citation>
    <scope>NUCLEOTIDE SEQUENCE [LARGE SCALE GENOMIC DNA]</scope>
    <source>
        <strain evidence="1 2">B22-T-1</strain>
    </source>
</reference>
<evidence type="ECO:0000313" key="2">
    <source>
        <dbReference type="Proteomes" id="UP000241462"/>
    </source>
</evidence>
<accession>A0A2T3A7H8</accession>